<keyword evidence="2" id="KW-1185">Reference proteome</keyword>
<dbReference type="RefSeq" id="XP_032351904.1">
    <property type="nucleotide sequence ID" value="XM_032496013.1"/>
</dbReference>
<dbReference type="AlphaFoldDB" id="A0A8B8UBD5"/>
<evidence type="ECO:0000313" key="3">
    <source>
        <dbReference type="RefSeq" id="XP_032351904.1"/>
    </source>
</evidence>
<proteinExistence type="predicted"/>
<sequence length="262" mass="27539">MPPSARRPGPGPRSRSRAASRTAAPPQRGCAPAPASCPHPSLLRPSGHLPSPGAPGSRAPPSPGSRWPGPPDIPEIAAHNCTFPGQETSPAVERGPARRPHLPPDLAARSSRSAPAPWPAARPPAARCAAVSTPSSPPRAAAPALLAAGGGSGLGTCRSFPPTWAGPSPPAFRWVGGRYLHSSPVFQRRVLAFSRPHPERQTRHPADFGNTQRSKVTDQVFGKNLPTYLGSLEPRSTLQKPHPGHTPMASPLQEDKVRFLLL</sequence>
<feature type="compositionally biased region" description="Low complexity" evidence="1">
    <location>
        <begin position="104"/>
        <end position="115"/>
    </location>
</feature>
<feature type="compositionally biased region" description="Pro residues" evidence="1">
    <location>
        <begin position="58"/>
        <end position="73"/>
    </location>
</feature>
<evidence type="ECO:0000313" key="2">
    <source>
        <dbReference type="Proteomes" id="UP000694856"/>
    </source>
</evidence>
<gene>
    <name evidence="3" type="primary">LOC116668472</name>
</gene>
<dbReference type="KEGG" id="cfr:116668472"/>
<evidence type="ECO:0000256" key="1">
    <source>
        <dbReference type="SAM" id="MobiDB-lite"/>
    </source>
</evidence>
<feature type="region of interest" description="Disordered" evidence="1">
    <location>
        <begin position="231"/>
        <end position="254"/>
    </location>
</feature>
<reference evidence="3" key="1">
    <citation type="submission" date="2025-08" db="UniProtKB">
        <authorList>
            <consortium name="RefSeq"/>
        </authorList>
    </citation>
    <scope>IDENTIFICATION</scope>
    <source>
        <tissue evidence="3">Ear skin</tissue>
    </source>
</reference>
<accession>A0A8B8UBD5</accession>
<dbReference type="GeneID" id="116668472"/>
<organism evidence="2 3">
    <name type="scientific">Camelus ferus</name>
    <name type="common">Wild bactrian camel</name>
    <name type="synonym">Camelus bactrianus ferus</name>
    <dbReference type="NCBI Taxonomy" id="419612"/>
    <lineage>
        <taxon>Eukaryota</taxon>
        <taxon>Metazoa</taxon>
        <taxon>Chordata</taxon>
        <taxon>Craniata</taxon>
        <taxon>Vertebrata</taxon>
        <taxon>Euteleostomi</taxon>
        <taxon>Mammalia</taxon>
        <taxon>Eutheria</taxon>
        <taxon>Laurasiatheria</taxon>
        <taxon>Artiodactyla</taxon>
        <taxon>Tylopoda</taxon>
        <taxon>Camelidae</taxon>
        <taxon>Camelus</taxon>
    </lineage>
</organism>
<dbReference type="Proteomes" id="UP000694856">
    <property type="component" value="Chromosome 14"/>
</dbReference>
<feature type="compositionally biased region" description="Low complexity" evidence="1">
    <location>
        <begin position="123"/>
        <end position="137"/>
    </location>
</feature>
<name>A0A8B8UBD5_CAMFR</name>
<feature type="region of interest" description="Disordered" evidence="1">
    <location>
        <begin position="1"/>
        <end position="137"/>
    </location>
</feature>
<feature type="compositionally biased region" description="Pro residues" evidence="1">
    <location>
        <begin position="1"/>
        <end position="11"/>
    </location>
</feature>
<feature type="compositionally biased region" description="Low complexity" evidence="1">
    <location>
        <begin position="17"/>
        <end position="41"/>
    </location>
</feature>
<protein>
    <submittedName>
        <fullName evidence="3">Vegetative cell wall protein gp1-like</fullName>
    </submittedName>
</protein>